<gene>
    <name evidence="11" type="ORF">LV89_01004</name>
</gene>
<evidence type="ECO:0000313" key="11">
    <source>
        <dbReference type="EMBL" id="PWK28223.1"/>
    </source>
</evidence>
<evidence type="ECO:0000256" key="1">
    <source>
        <dbReference type="ARBA" id="ARBA00006594"/>
    </source>
</evidence>
<dbReference type="GO" id="GO:0009307">
    <property type="term" value="P:DNA restriction-modification system"/>
    <property type="evidence" value="ECO:0007669"/>
    <property type="project" value="UniProtKB-KW"/>
</dbReference>
<keyword evidence="6" id="KW-0680">Restriction system</keyword>
<protein>
    <recommendedName>
        <fullName evidence="2">site-specific DNA-methyltransferase (adenine-specific)</fullName>
        <ecNumber evidence="2">2.1.1.72</ecNumber>
    </recommendedName>
</protein>
<sequence>MSKKITLSYLEGFLFDACDILRGNMDASEFKEYILGMLFLKRLSDKFEFDRAKRLKDLEANGIVESKLEKALDKHDAYQYYVPPIARWNYVVNEEVTEIDLEIFAETKDFEKSQKREFRNVNKGILHLKENVGDSLNKALAALEEENPDKLSGVLTNVNFNRTIGKNKSTLTDEKLKEFIDHFNKVRLTDDNFEFPDILGAAYEYLIKYFADSAGKKGGEFYTPAEVVKLLVTMLEPEADSSVYDPTCGSGGMLIEAKNYVEARYGDTSRLSFYGQELNGTTWSLCKMNMLFHDIFDAKILQGDTLADPQHIEDGELQHFDIVLANPPFSQDYSDIKYFRDRFFHWMPKKSKADFMFVQHMISVLKDNGRMAVVMPHGVLFRGSEEKSLRKWLVSRGLLEAVVGLPQGLFYGTGIPASVLVINKKGAADRKDVLFINADREFKEGKNQNKLRPEDITKISYVYRKRENLEGYAELVTKEDLLREDFNFNIRRYVDNSPPAEPQNVKAHLHGGIPLAEVDDLQAFWQNYPALRQDLFTDAHKGFAQFTEAISSKDELKQVVQNHQAIKDKRLAYEQCLEQWWQTNLARFEALPVNKNVFELHREFSRSIAHDFSALGILDIYKSRGAFATYWNTLETDLKSVAASGWNAELIPDEEILQSQFPEVLAELAQNEARRDELEALFKEVNDLEEDAYNEEDFEVYPKEILTAFKDQLKTLNGSLKTLTKEIKALNIRIKTNLIVDDLKNELEEKQQQQTSIELEIKANESKLARHTALEKELKDCKATIKEIKDRKEELVEKAREKIMPDEAKALIMARWKLTLQYTVMDYVSRFERALVQEIEKRYTKYCETLKGILQDRNTATNKLDNYLIELGYEG</sequence>
<accession>A0A316EHE7</accession>
<dbReference type="EMBL" id="QGGO01000004">
    <property type="protein sequence ID" value="PWK28223.1"/>
    <property type="molecule type" value="Genomic_DNA"/>
</dbReference>
<dbReference type="InterPro" id="IPR002052">
    <property type="entry name" value="DNA_methylase_N6_adenine_CS"/>
</dbReference>
<dbReference type="SUPFAM" id="SSF53335">
    <property type="entry name" value="S-adenosyl-L-methionine-dependent methyltransferases"/>
    <property type="match status" value="1"/>
</dbReference>
<dbReference type="Proteomes" id="UP000245489">
    <property type="component" value="Unassembled WGS sequence"/>
</dbReference>
<feature type="domain" description="DNA methylase adenine-specific" evidence="9">
    <location>
        <begin position="196"/>
        <end position="497"/>
    </location>
</feature>
<name>A0A316EHE7_9BACT</name>
<dbReference type="GO" id="GO:0032259">
    <property type="term" value="P:methylation"/>
    <property type="evidence" value="ECO:0007669"/>
    <property type="project" value="UniProtKB-KW"/>
</dbReference>
<keyword evidence="5" id="KW-0949">S-adenosyl-L-methionine</keyword>
<evidence type="ECO:0000256" key="8">
    <source>
        <dbReference type="SAM" id="Coils"/>
    </source>
</evidence>
<evidence type="ECO:0000313" key="12">
    <source>
        <dbReference type="Proteomes" id="UP000245489"/>
    </source>
</evidence>
<dbReference type="EC" id="2.1.1.72" evidence="2"/>
<dbReference type="Gene3D" id="3.40.50.150">
    <property type="entry name" value="Vaccinia Virus protein VP39"/>
    <property type="match status" value="1"/>
</dbReference>
<reference evidence="11 12" key="1">
    <citation type="submission" date="2018-05" db="EMBL/GenBank/DDBJ databases">
        <title>Genomic Encyclopedia of Archaeal and Bacterial Type Strains, Phase II (KMG-II): from individual species to whole genera.</title>
        <authorList>
            <person name="Goeker M."/>
        </authorList>
    </citation>
    <scope>NUCLEOTIDE SEQUENCE [LARGE SCALE GENOMIC DNA]</scope>
    <source>
        <strain evidence="11 12">DSM 22214</strain>
    </source>
</reference>
<dbReference type="GO" id="GO:0003677">
    <property type="term" value="F:DNA binding"/>
    <property type="evidence" value="ECO:0007669"/>
    <property type="project" value="InterPro"/>
</dbReference>
<dbReference type="Gene3D" id="1.20.1260.30">
    <property type="match status" value="1"/>
</dbReference>
<comment type="catalytic activity">
    <reaction evidence="7">
        <text>a 2'-deoxyadenosine in DNA + S-adenosyl-L-methionine = an N(6)-methyl-2'-deoxyadenosine in DNA + S-adenosyl-L-homocysteine + H(+)</text>
        <dbReference type="Rhea" id="RHEA:15197"/>
        <dbReference type="Rhea" id="RHEA-COMP:12418"/>
        <dbReference type="Rhea" id="RHEA-COMP:12419"/>
        <dbReference type="ChEBI" id="CHEBI:15378"/>
        <dbReference type="ChEBI" id="CHEBI:57856"/>
        <dbReference type="ChEBI" id="CHEBI:59789"/>
        <dbReference type="ChEBI" id="CHEBI:90615"/>
        <dbReference type="ChEBI" id="CHEBI:90616"/>
        <dbReference type="EC" id="2.1.1.72"/>
    </reaction>
</comment>
<evidence type="ECO:0000259" key="10">
    <source>
        <dbReference type="Pfam" id="PF12161"/>
    </source>
</evidence>
<evidence type="ECO:0000256" key="7">
    <source>
        <dbReference type="ARBA" id="ARBA00047942"/>
    </source>
</evidence>
<keyword evidence="4" id="KW-0808">Transferase</keyword>
<dbReference type="PANTHER" id="PTHR42933:SF3">
    <property type="entry name" value="TYPE I RESTRICTION ENZYME MJAVIII METHYLASE SUBUNIT"/>
    <property type="match status" value="1"/>
</dbReference>
<evidence type="ECO:0000256" key="3">
    <source>
        <dbReference type="ARBA" id="ARBA00022603"/>
    </source>
</evidence>
<evidence type="ECO:0000256" key="6">
    <source>
        <dbReference type="ARBA" id="ARBA00022747"/>
    </source>
</evidence>
<keyword evidence="12" id="KW-1185">Reference proteome</keyword>
<dbReference type="OrthoDB" id="9814572at2"/>
<comment type="similarity">
    <text evidence="1">Belongs to the N(4)/N(6)-methyltransferase family.</text>
</comment>
<organism evidence="11 12">
    <name type="scientific">Arcicella aurantiaca</name>
    <dbReference type="NCBI Taxonomy" id="591202"/>
    <lineage>
        <taxon>Bacteria</taxon>
        <taxon>Pseudomonadati</taxon>
        <taxon>Bacteroidota</taxon>
        <taxon>Cytophagia</taxon>
        <taxon>Cytophagales</taxon>
        <taxon>Flectobacillaceae</taxon>
        <taxon>Arcicella</taxon>
    </lineage>
</organism>
<dbReference type="PROSITE" id="PS00092">
    <property type="entry name" value="N6_MTASE"/>
    <property type="match status" value="1"/>
</dbReference>
<dbReference type="GO" id="GO:0009007">
    <property type="term" value="F:site-specific DNA-methyltransferase (adenine-specific) activity"/>
    <property type="evidence" value="ECO:0007669"/>
    <property type="project" value="UniProtKB-EC"/>
</dbReference>
<dbReference type="PRINTS" id="PR00507">
    <property type="entry name" value="N12N6MTFRASE"/>
</dbReference>
<dbReference type="InterPro" id="IPR038333">
    <property type="entry name" value="T1MK-like_N_sf"/>
</dbReference>
<dbReference type="PANTHER" id="PTHR42933">
    <property type="entry name" value="SLR6095 PROTEIN"/>
    <property type="match status" value="1"/>
</dbReference>
<comment type="caution">
    <text evidence="11">The sequence shown here is derived from an EMBL/GenBank/DDBJ whole genome shotgun (WGS) entry which is preliminary data.</text>
</comment>
<evidence type="ECO:0000256" key="4">
    <source>
        <dbReference type="ARBA" id="ARBA00022679"/>
    </source>
</evidence>
<evidence type="ECO:0000259" key="9">
    <source>
        <dbReference type="Pfam" id="PF02384"/>
    </source>
</evidence>
<feature type="coiled-coil region" evidence="8">
    <location>
        <begin position="668"/>
        <end position="802"/>
    </location>
</feature>
<dbReference type="InterPro" id="IPR051537">
    <property type="entry name" value="DNA_Adenine_Mtase"/>
</dbReference>
<proteinExistence type="inferred from homology"/>
<dbReference type="InterPro" id="IPR029063">
    <property type="entry name" value="SAM-dependent_MTases_sf"/>
</dbReference>
<keyword evidence="8" id="KW-0175">Coiled coil</keyword>
<dbReference type="NCBIfam" id="TIGR00497">
    <property type="entry name" value="hsdM"/>
    <property type="match status" value="1"/>
</dbReference>
<dbReference type="InterPro" id="IPR003356">
    <property type="entry name" value="DNA_methylase_A-5"/>
</dbReference>
<feature type="domain" description="N6 adenine-specific DNA methyltransferase N-terminal" evidence="10">
    <location>
        <begin position="10"/>
        <end position="183"/>
    </location>
</feature>
<evidence type="ECO:0000256" key="5">
    <source>
        <dbReference type="ARBA" id="ARBA00022691"/>
    </source>
</evidence>
<dbReference type="InterPro" id="IPR022749">
    <property type="entry name" value="D12N6_MeTrfase_N"/>
</dbReference>
<keyword evidence="3" id="KW-0489">Methyltransferase</keyword>
<dbReference type="GO" id="GO:0008170">
    <property type="term" value="F:N-methyltransferase activity"/>
    <property type="evidence" value="ECO:0007669"/>
    <property type="project" value="InterPro"/>
</dbReference>
<dbReference type="Pfam" id="PF02384">
    <property type="entry name" value="N6_Mtase"/>
    <property type="match status" value="1"/>
</dbReference>
<dbReference type="RefSeq" id="WP_109741781.1">
    <property type="nucleotide sequence ID" value="NZ_QGGO01000004.1"/>
</dbReference>
<dbReference type="AlphaFoldDB" id="A0A316EHE7"/>
<dbReference type="InterPro" id="IPR004546">
    <property type="entry name" value="Restrct_endonuc_T1M"/>
</dbReference>
<evidence type="ECO:0000256" key="2">
    <source>
        <dbReference type="ARBA" id="ARBA00011900"/>
    </source>
</evidence>
<dbReference type="Pfam" id="PF12161">
    <property type="entry name" value="HsdM_N"/>
    <property type="match status" value="1"/>
</dbReference>